<proteinExistence type="predicted"/>
<feature type="region of interest" description="Disordered" evidence="1">
    <location>
        <begin position="1"/>
        <end position="42"/>
    </location>
</feature>
<organism evidence="2 3">
    <name type="scientific">Austropuccinia psidii MF-1</name>
    <dbReference type="NCBI Taxonomy" id="1389203"/>
    <lineage>
        <taxon>Eukaryota</taxon>
        <taxon>Fungi</taxon>
        <taxon>Dikarya</taxon>
        <taxon>Basidiomycota</taxon>
        <taxon>Pucciniomycotina</taxon>
        <taxon>Pucciniomycetes</taxon>
        <taxon>Pucciniales</taxon>
        <taxon>Sphaerophragmiaceae</taxon>
        <taxon>Austropuccinia</taxon>
    </lineage>
</organism>
<dbReference type="EMBL" id="AVOT02022612">
    <property type="protein sequence ID" value="MBW0512140.1"/>
    <property type="molecule type" value="Genomic_DNA"/>
</dbReference>
<evidence type="ECO:0000256" key="1">
    <source>
        <dbReference type="SAM" id="MobiDB-lite"/>
    </source>
</evidence>
<evidence type="ECO:0000313" key="2">
    <source>
        <dbReference type="EMBL" id="MBW0512140.1"/>
    </source>
</evidence>
<reference evidence="2" key="1">
    <citation type="submission" date="2021-03" db="EMBL/GenBank/DDBJ databases">
        <title>Draft genome sequence of rust myrtle Austropuccinia psidii MF-1, a brazilian biotype.</title>
        <authorList>
            <person name="Quecine M.C."/>
            <person name="Pachon D.M.R."/>
            <person name="Bonatelli M.L."/>
            <person name="Correr F.H."/>
            <person name="Franceschini L.M."/>
            <person name="Leite T.F."/>
            <person name="Margarido G.R.A."/>
            <person name="Almeida C.A."/>
            <person name="Ferrarezi J.A."/>
            <person name="Labate C.A."/>
        </authorList>
    </citation>
    <scope>NUCLEOTIDE SEQUENCE</scope>
    <source>
        <strain evidence="2">MF-1</strain>
    </source>
</reference>
<dbReference type="Proteomes" id="UP000765509">
    <property type="component" value="Unassembled WGS sequence"/>
</dbReference>
<name>A0A9Q3HS53_9BASI</name>
<keyword evidence="3" id="KW-1185">Reference proteome</keyword>
<sequence>MRSAVCRQIRPLLASSNEAKRGQRGKPSSLQGQVGPKPQLYPPEPILAINPMDSKMAIQPVGRNFGHGPPWTILTAMAPGNHQRPPNQLSNHSP</sequence>
<evidence type="ECO:0000313" key="3">
    <source>
        <dbReference type="Proteomes" id="UP000765509"/>
    </source>
</evidence>
<gene>
    <name evidence="2" type="ORF">O181_051855</name>
</gene>
<dbReference type="AlphaFoldDB" id="A0A9Q3HS53"/>
<protein>
    <submittedName>
        <fullName evidence="2">Uncharacterized protein</fullName>
    </submittedName>
</protein>
<comment type="caution">
    <text evidence="2">The sequence shown here is derived from an EMBL/GenBank/DDBJ whole genome shotgun (WGS) entry which is preliminary data.</text>
</comment>
<accession>A0A9Q3HS53</accession>